<dbReference type="GO" id="GO:0034057">
    <property type="term" value="F:RNA strand-exchange activity"/>
    <property type="evidence" value="ECO:0007669"/>
    <property type="project" value="InterPro"/>
</dbReference>
<dbReference type="GO" id="GO:0005829">
    <property type="term" value="C:cytosol"/>
    <property type="evidence" value="ECO:0007669"/>
    <property type="project" value="TreeGrafter"/>
</dbReference>
<keyword evidence="7" id="KW-1185">Reference proteome</keyword>
<feature type="region of interest" description="Disordered" evidence="4">
    <location>
        <begin position="133"/>
        <end position="193"/>
    </location>
</feature>
<feature type="domain" description="ProQ/FinO" evidence="5">
    <location>
        <begin position="12"/>
        <end position="125"/>
    </location>
</feature>
<keyword evidence="3" id="KW-0143">Chaperone</keyword>
<evidence type="ECO:0000256" key="3">
    <source>
        <dbReference type="ARBA" id="ARBA00023186"/>
    </source>
</evidence>
<dbReference type="SMART" id="SM00945">
    <property type="entry name" value="ProQ"/>
    <property type="match status" value="1"/>
</dbReference>
<dbReference type="Proteomes" id="UP000239936">
    <property type="component" value="Unassembled WGS sequence"/>
</dbReference>
<dbReference type="GO" id="GO:0010608">
    <property type="term" value="P:post-transcriptional regulation of gene expression"/>
    <property type="evidence" value="ECO:0007669"/>
    <property type="project" value="InterPro"/>
</dbReference>
<dbReference type="Pfam" id="PF04352">
    <property type="entry name" value="ProQ"/>
    <property type="match status" value="1"/>
</dbReference>
<protein>
    <recommendedName>
        <fullName evidence="5">ProQ/FinO domain-containing protein</fullName>
    </recommendedName>
</protein>
<dbReference type="PANTHER" id="PTHR38106">
    <property type="entry name" value="RNA CHAPERONE PROQ"/>
    <property type="match status" value="1"/>
</dbReference>
<keyword evidence="1" id="KW-0963">Cytoplasm</keyword>
<gene>
    <name evidence="6" type="ORF">CXB77_10665</name>
</gene>
<sequence length="210" mass="22848">MTMTKKSPVRRARQRKATEALQAAFPLAFPVDEADIRPLAIGIRDDLIAWYATQKLNITLNYIIGALRHHCWRTAYRQKLIAGAMRINLKGEPVSPVTEEAAALAVEQIKEAETARLNRPDEQTRKLLRRQAAQAKRQAEAAAKQAEAAAKKAAKVAASKPASEPKPKQKPKPATKPQPAPAAALTKPAVAKPAATVIVKKKRTIVIPPA</sequence>
<dbReference type="InterPro" id="IPR036442">
    <property type="entry name" value="ProQ/FinO_sf"/>
</dbReference>
<dbReference type="OrthoDB" id="8421419at2"/>
<dbReference type="Gene3D" id="1.10.1710.10">
    <property type="entry name" value="ProQ/FinO domain"/>
    <property type="match status" value="1"/>
</dbReference>
<dbReference type="AlphaFoldDB" id="A0A2S7XR59"/>
<name>A0A2S7XR59_9GAMM</name>
<evidence type="ECO:0000313" key="6">
    <source>
        <dbReference type="EMBL" id="PQJ96234.1"/>
    </source>
</evidence>
<feature type="compositionally biased region" description="Low complexity" evidence="4">
    <location>
        <begin position="181"/>
        <end position="193"/>
    </location>
</feature>
<evidence type="ECO:0000256" key="2">
    <source>
        <dbReference type="ARBA" id="ARBA00022884"/>
    </source>
</evidence>
<evidence type="ECO:0000259" key="5">
    <source>
        <dbReference type="SMART" id="SM00945"/>
    </source>
</evidence>
<dbReference type="SUPFAM" id="SSF48657">
    <property type="entry name" value="FinO-like"/>
    <property type="match status" value="1"/>
</dbReference>
<comment type="caution">
    <text evidence="6">The sequence shown here is derived from an EMBL/GenBank/DDBJ whole genome shotgun (WGS) entry which is preliminary data.</text>
</comment>
<evidence type="ECO:0000256" key="1">
    <source>
        <dbReference type="ARBA" id="ARBA00022490"/>
    </source>
</evidence>
<reference evidence="6 7" key="1">
    <citation type="submission" date="2018-01" db="EMBL/GenBank/DDBJ databases">
        <title>The complete genome sequence of Chromatium okenii LaCa, a purple sulfur bacterium with a turbulent life.</title>
        <authorList>
            <person name="Luedin S.M."/>
            <person name="Liechti N."/>
            <person name="Storelli N."/>
            <person name="Danza F."/>
            <person name="Wittwer M."/>
            <person name="Pothier J.F."/>
            <person name="Tonolla M.A."/>
        </authorList>
    </citation>
    <scope>NUCLEOTIDE SEQUENCE [LARGE SCALE GENOMIC DNA]</scope>
    <source>
        <strain evidence="6 7">LaCa</strain>
    </source>
</reference>
<evidence type="ECO:0000256" key="4">
    <source>
        <dbReference type="SAM" id="MobiDB-lite"/>
    </source>
</evidence>
<dbReference type="PANTHER" id="PTHR38106:SF1">
    <property type="entry name" value="RNA CHAPERONE PROQ"/>
    <property type="match status" value="1"/>
</dbReference>
<keyword evidence="2" id="KW-0694">RNA-binding</keyword>
<dbReference type="GO" id="GO:0033592">
    <property type="term" value="F:RNA strand annealing activity"/>
    <property type="evidence" value="ECO:0007669"/>
    <property type="project" value="InterPro"/>
</dbReference>
<evidence type="ECO:0000313" key="7">
    <source>
        <dbReference type="Proteomes" id="UP000239936"/>
    </source>
</evidence>
<organism evidence="6 7">
    <name type="scientific">Chromatium okenii</name>
    <dbReference type="NCBI Taxonomy" id="61644"/>
    <lineage>
        <taxon>Bacteria</taxon>
        <taxon>Pseudomonadati</taxon>
        <taxon>Pseudomonadota</taxon>
        <taxon>Gammaproteobacteria</taxon>
        <taxon>Chromatiales</taxon>
        <taxon>Chromatiaceae</taxon>
        <taxon>Chromatium</taxon>
    </lineage>
</organism>
<dbReference type="InterPro" id="IPR016103">
    <property type="entry name" value="ProQ/FinO"/>
</dbReference>
<proteinExistence type="predicted"/>
<dbReference type="EMBL" id="PPGH01000035">
    <property type="protein sequence ID" value="PQJ96234.1"/>
    <property type="molecule type" value="Genomic_DNA"/>
</dbReference>
<accession>A0A2S7XR59</accession>
<dbReference type="InterPro" id="IPR023529">
    <property type="entry name" value="ProQ"/>
</dbReference>
<feature type="compositionally biased region" description="Low complexity" evidence="4">
    <location>
        <begin position="133"/>
        <end position="148"/>
    </location>
</feature>